<evidence type="ECO:0000313" key="3">
    <source>
        <dbReference type="Proteomes" id="UP000005801"/>
    </source>
</evidence>
<reference evidence="2 3" key="1">
    <citation type="submission" date="2007-06" db="EMBL/GenBank/DDBJ databases">
        <authorList>
            <person name="Shimkets L."/>
            <person name="Ferriera S."/>
            <person name="Johnson J."/>
            <person name="Kravitz S."/>
            <person name="Beeson K."/>
            <person name="Sutton G."/>
            <person name="Rogers Y.-H."/>
            <person name="Friedman R."/>
            <person name="Frazier M."/>
            <person name="Venter J.C."/>
        </authorList>
    </citation>
    <scope>NUCLEOTIDE SEQUENCE [LARGE SCALE GENOMIC DNA]</scope>
    <source>
        <strain evidence="2 3">SIR-1</strain>
    </source>
</reference>
<keyword evidence="1" id="KW-0812">Transmembrane</keyword>
<feature type="transmembrane region" description="Helical" evidence="1">
    <location>
        <begin position="78"/>
        <end position="96"/>
    </location>
</feature>
<keyword evidence="1" id="KW-1133">Transmembrane helix</keyword>
<name>A6G631_9BACT</name>
<feature type="transmembrane region" description="Helical" evidence="1">
    <location>
        <begin position="7"/>
        <end position="29"/>
    </location>
</feature>
<dbReference type="OrthoDB" id="27086at2"/>
<organism evidence="2 3">
    <name type="scientific">Plesiocystis pacifica SIR-1</name>
    <dbReference type="NCBI Taxonomy" id="391625"/>
    <lineage>
        <taxon>Bacteria</taxon>
        <taxon>Pseudomonadati</taxon>
        <taxon>Myxococcota</taxon>
        <taxon>Polyangia</taxon>
        <taxon>Nannocystales</taxon>
        <taxon>Nannocystaceae</taxon>
        <taxon>Plesiocystis</taxon>
    </lineage>
</organism>
<evidence type="ECO:0000313" key="2">
    <source>
        <dbReference type="EMBL" id="EDM78633.1"/>
    </source>
</evidence>
<sequence>MSGSSDYALHLGAGIYLVNLGVGLAAQLLHAKFGVFHHVLYALVFLAAGLAAVFAFHPALILVLLALAALPLTKPGKAAHPALAVAGALGYVGAYLL</sequence>
<protein>
    <submittedName>
        <fullName evidence="2">Uncharacterized protein</fullName>
    </submittedName>
</protein>
<dbReference type="Proteomes" id="UP000005801">
    <property type="component" value="Unassembled WGS sequence"/>
</dbReference>
<accession>A6G631</accession>
<dbReference type="eggNOG" id="ENOG502ZDH4">
    <property type="taxonomic scope" value="Bacteria"/>
</dbReference>
<dbReference type="RefSeq" id="WP_006972180.1">
    <property type="nucleotide sequence ID" value="NZ_ABCS01000028.1"/>
</dbReference>
<evidence type="ECO:0000256" key="1">
    <source>
        <dbReference type="SAM" id="Phobius"/>
    </source>
</evidence>
<feature type="transmembrane region" description="Helical" evidence="1">
    <location>
        <begin position="41"/>
        <end position="66"/>
    </location>
</feature>
<dbReference type="STRING" id="391625.PPSIR1_29318"/>
<comment type="caution">
    <text evidence="2">The sequence shown here is derived from an EMBL/GenBank/DDBJ whole genome shotgun (WGS) entry which is preliminary data.</text>
</comment>
<dbReference type="AlphaFoldDB" id="A6G631"/>
<keyword evidence="3" id="KW-1185">Reference proteome</keyword>
<dbReference type="EMBL" id="ABCS01000028">
    <property type="protein sequence ID" value="EDM78633.1"/>
    <property type="molecule type" value="Genomic_DNA"/>
</dbReference>
<keyword evidence="1" id="KW-0472">Membrane</keyword>
<gene>
    <name evidence="2" type="ORF">PPSIR1_29318</name>
</gene>
<proteinExistence type="predicted"/>